<sequence>MFSGITTEQLSEGSYDNELILGIVLFFRADAEDGEFQYCPADGKLMVDSTGHPKSCLPHFTNLCYTEGVNPADICCYRSFGLYYCCTGVSTPLCPTYNDSTTVIYKRPYAEGTRLFPFRKANDPSGFSEYNNIVQTASTIHNGPSADFDDMPPNAGHYPNGAPKSSHMNLVYNENGQLISPSLPKEVSLVFLPPNIIMPFLSQSGSFIHPYVVSEQPMMDSVYRNNKQYVPAHWVAGTDRGSFA</sequence>
<organism evidence="3">
    <name type="scientific">Soboliphyme baturini</name>
    <dbReference type="NCBI Taxonomy" id="241478"/>
    <lineage>
        <taxon>Eukaryota</taxon>
        <taxon>Metazoa</taxon>
        <taxon>Ecdysozoa</taxon>
        <taxon>Nematoda</taxon>
        <taxon>Enoplea</taxon>
        <taxon>Dorylaimia</taxon>
        <taxon>Dioctophymatida</taxon>
        <taxon>Dioctophymatoidea</taxon>
        <taxon>Soboliphymatidae</taxon>
        <taxon>Soboliphyme</taxon>
    </lineage>
</organism>
<gene>
    <name evidence="1" type="ORF">SBAD_LOCUS10667</name>
</gene>
<evidence type="ECO:0000313" key="1">
    <source>
        <dbReference type="EMBL" id="VDP33663.1"/>
    </source>
</evidence>
<dbReference type="AlphaFoldDB" id="A0A183J469"/>
<evidence type="ECO:0000313" key="3">
    <source>
        <dbReference type="WBParaSite" id="SBAD_0001103801-mRNA-1"/>
    </source>
</evidence>
<dbReference type="Proteomes" id="UP000270296">
    <property type="component" value="Unassembled WGS sequence"/>
</dbReference>
<keyword evidence="2" id="KW-1185">Reference proteome</keyword>
<dbReference type="WBParaSite" id="SBAD_0001103801-mRNA-1">
    <property type="protein sequence ID" value="SBAD_0001103801-mRNA-1"/>
    <property type="gene ID" value="SBAD_0001103801"/>
</dbReference>
<name>A0A183J469_9BILA</name>
<reference evidence="3" key="1">
    <citation type="submission" date="2016-06" db="UniProtKB">
        <authorList>
            <consortium name="WormBaseParasite"/>
        </authorList>
    </citation>
    <scope>IDENTIFICATION</scope>
</reference>
<evidence type="ECO:0000313" key="2">
    <source>
        <dbReference type="Proteomes" id="UP000270296"/>
    </source>
</evidence>
<protein>
    <submittedName>
        <fullName evidence="3">Clip domain-containing protein</fullName>
    </submittedName>
</protein>
<dbReference type="OrthoDB" id="5916064at2759"/>
<accession>A0A183J469</accession>
<proteinExistence type="predicted"/>
<dbReference type="EMBL" id="UZAM01014390">
    <property type="protein sequence ID" value="VDP33663.1"/>
    <property type="molecule type" value="Genomic_DNA"/>
</dbReference>
<reference evidence="1 2" key="2">
    <citation type="submission" date="2018-11" db="EMBL/GenBank/DDBJ databases">
        <authorList>
            <consortium name="Pathogen Informatics"/>
        </authorList>
    </citation>
    <scope>NUCLEOTIDE SEQUENCE [LARGE SCALE GENOMIC DNA]</scope>
</reference>